<keyword evidence="3" id="KW-1185">Reference proteome</keyword>
<protein>
    <recommendedName>
        <fullName evidence="4">Nickel transport protein</fullName>
    </recommendedName>
</protein>
<evidence type="ECO:0008006" key="4">
    <source>
        <dbReference type="Google" id="ProtNLM"/>
    </source>
</evidence>
<reference evidence="2" key="1">
    <citation type="submission" date="2022-04" db="EMBL/GenBank/DDBJ databases">
        <title>Desulfatitalea alkaliphila sp. nov., a novel anaerobic sulfate-reducing bacterium isolated from terrestrial mud volcano, Taman Peninsula, Russia.</title>
        <authorList>
            <person name="Khomyakova M.A."/>
            <person name="Merkel A.Y."/>
            <person name="Slobodkin A.I."/>
        </authorList>
    </citation>
    <scope>NUCLEOTIDE SEQUENCE</scope>
    <source>
        <strain evidence="2">M08but</strain>
    </source>
</reference>
<gene>
    <name evidence="2" type="ORF">MRX98_02125</name>
</gene>
<evidence type="ECO:0000313" key="3">
    <source>
        <dbReference type="Proteomes" id="UP001165427"/>
    </source>
</evidence>
<sequence length="193" mass="20348">MLFIGWTAPAHGHRVMVFAYVEGGTIHTESSFGGGSPVRGGTIEVYDTQENKLLTGITDDEGRFSFPLDFPVAGDLKVVVLAGMGHTAHWIVRAAEMASGDPPVAPAAASAADDLAATAQPASAFDGVVADSGLDAATVERIVRQALDRRIGALEAHMAARQAPWRDIVAGIGYIFGLVGVATYMRYRPKRTP</sequence>
<keyword evidence="1" id="KW-0812">Transmembrane</keyword>
<name>A0AA41R0K9_9BACT</name>
<dbReference type="Proteomes" id="UP001165427">
    <property type="component" value="Unassembled WGS sequence"/>
</dbReference>
<dbReference type="RefSeq" id="WP_246902608.1">
    <property type="nucleotide sequence ID" value="NZ_JALJRB010000002.1"/>
</dbReference>
<evidence type="ECO:0000313" key="2">
    <source>
        <dbReference type="EMBL" id="MCJ8499356.1"/>
    </source>
</evidence>
<dbReference type="EMBL" id="JALJRB010000002">
    <property type="protein sequence ID" value="MCJ8499356.1"/>
    <property type="molecule type" value="Genomic_DNA"/>
</dbReference>
<proteinExistence type="predicted"/>
<feature type="transmembrane region" description="Helical" evidence="1">
    <location>
        <begin position="168"/>
        <end position="187"/>
    </location>
</feature>
<keyword evidence="1" id="KW-1133">Transmembrane helix</keyword>
<dbReference type="AlphaFoldDB" id="A0AA41R0K9"/>
<accession>A0AA41R0K9</accession>
<comment type="caution">
    <text evidence="2">The sequence shown here is derived from an EMBL/GenBank/DDBJ whole genome shotgun (WGS) entry which is preliminary data.</text>
</comment>
<organism evidence="2 3">
    <name type="scientific">Desulfatitalea alkaliphila</name>
    <dbReference type="NCBI Taxonomy" id="2929485"/>
    <lineage>
        <taxon>Bacteria</taxon>
        <taxon>Pseudomonadati</taxon>
        <taxon>Thermodesulfobacteriota</taxon>
        <taxon>Desulfobacteria</taxon>
        <taxon>Desulfobacterales</taxon>
        <taxon>Desulfosarcinaceae</taxon>
        <taxon>Desulfatitalea</taxon>
    </lineage>
</organism>
<evidence type="ECO:0000256" key="1">
    <source>
        <dbReference type="SAM" id="Phobius"/>
    </source>
</evidence>
<keyword evidence="1" id="KW-0472">Membrane</keyword>